<dbReference type="Pfam" id="PF19256">
    <property type="entry name" value="LAIKA"/>
    <property type="match status" value="1"/>
</dbReference>
<feature type="compositionally biased region" description="Basic and acidic residues" evidence="5">
    <location>
        <begin position="387"/>
        <end position="470"/>
    </location>
</feature>
<feature type="compositionally biased region" description="Basic and acidic residues" evidence="5">
    <location>
        <begin position="831"/>
        <end position="851"/>
    </location>
</feature>
<evidence type="ECO:0000256" key="4">
    <source>
        <dbReference type="ARBA" id="ARBA00023054"/>
    </source>
</evidence>
<feature type="domain" description="DBC1/CARP1 catalytically inactive NUDIX hydrolase" evidence="6">
    <location>
        <begin position="657"/>
        <end position="781"/>
    </location>
</feature>
<reference evidence="7" key="1">
    <citation type="submission" date="2021-06" db="EMBL/GenBank/DDBJ databases">
        <authorList>
            <person name="Hodson N. C."/>
            <person name="Mongue J. A."/>
            <person name="Jaron S. K."/>
        </authorList>
    </citation>
    <scope>NUCLEOTIDE SEQUENCE</scope>
</reference>
<feature type="compositionally biased region" description="Basic and acidic residues" evidence="5">
    <location>
        <begin position="1099"/>
        <end position="1111"/>
    </location>
</feature>
<proteinExistence type="predicted"/>
<feature type="compositionally biased region" description="Basic and acidic residues" evidence="5">
    <location>
        <begin position="862"/>
        <end position="872"/>
    </location>
</feature>
<dbReference type="OrthoDB" id="21006at2759"/>
<evidence type="ECO:0000259" key="6">
    <source>
        <dbReference type="SMART" id="SM01122"/>
    </source>
</evidence>
<feature type="compositionally biased region" description="Low complexity" evidence="5">
    <location>
        <begin position="247"/>
        <end position="276"/>
    </location>
</feature>
<feature type="compositionally biased region" description="Polar residues" evidence="5">
    <location>
        <begin position="277"/>
        <end position="296"/>
    </location>
</feature>
<sequence length="1570" mass="175822">MGRTVKGMDLQHLSQLQFQPGGHNLSFSDPNNPSMQMQNIQLAGGAPQLLLQQQQQNFPNLNVNFLTEQMGVGQILQPPSGNQAQSMSMQNLITPMSVALGGGVNFAQSANIQAQSATSQASQQAKQRVFTGTVTKTHDNFGFIDEEVFFQMSVVKGVVLPKPGDRVLVEADFNPAMPFKWNATRVQIVNIGGLNSSLPNMNLNPGGKPQSPQPMSHGSQSASMLSQHSSASSAANMLNMNFNQNHSGNQKNSQSAQNSQSGLSSSGHSQGPQQSQAGNPRYQSGSNPVSIVSNPHSAYGVRNNSRPEDNSRAHPGARPQRARPPPPPVSAPPPPMVSLASMDPHSVPHIQLPLPLQLPLSVPLQLPSLLQLDRDVDKLDRERDIRDRERDRDRDRERLEREKEHDRRERERERERSLEREKEREKERERDYERKREREREREREKQKRLKDEVKRDRDKDRDRDKRDSPARSIRNRSPIQLIRESRKRSRSRSKGRDKDKEVRDRSKSRSTSPKRLPVVLRDRPTPRYGWELPRTALDVIDVSVMELKRRYRNLYIPSDFILARCCWQETFPLHHPMELSPACPIHIFRRHTEKIELAEVSFKLKSKEYDSTPVMLNPPDENESLKVKVVLLSLPNKTTLYRKACGLAEDPSDSSLQHPNRLINFVVGTKMAKNETMIIGGSWSPSLDGPNPESDPQVLIRTAIRTTRALTGIDLRRCTKWYRFMELYYRRGNGNVETVIVLLPNIWTALPSRREWEDIQKAYKQVFVGADSKDSKSPAEERKGDNAADSSPPNFSQSKDLPMVTNPTEDDSRPNQTSSVNGNSSGADQSHGERDSKSEGGPRVPFKSEAELEQASVSEDSDLKSTRKKPEEDDIYGDLLPAAELPITDDFDPGDLSIKMDIEEQTSTEISSTELAMEQSKLMEKEEAPPDTTIQDTRIQAGAVSASSTNSAPPETAAEEQVGGADTPDEAISANLVEEGKGTHFSLLDPKHMTVQKLREEMELRGATTKGLKKNQLVTRLAKILKTEESTESTTKVMVNSKNDSEEGLMDESIINDENPDDMETEETLVTTGINGVDSVHTTEPIKLSDSASTATEIKSKSEGLSRTLDEDSTGVSLSQKSDGREILGLKIEEDSVIHESGQHDPECNQLDYDCNKSVQQNRLKKAGITYLVPILPEGTNEKTRKVWERRYSLPKTPNLLVHPSREAKSGIFDCNQHSLNTLRDYRLADNKEQSFEVSLCSEFFNEMLQRDFAFRIYRELVYQANTEDKEEKISTVPVVTKDESPVKKRKISTSSSITGIAATTKSKTVDPHLLLAFIFFDHTRCGYITDSDLEDLCLSLGLGLSRSQVRKLVQKVCTKGSLHYRKWTDVQVEDGVVVAEPRDDTQNSSSSLLSQGIKASLPTFGKAKLLLDIQDIVISSEDGDALAKETQSLLAACDSDPSLVDVTKLRDQLEKNEKDRMTLDTNIKLLKSSLNETKVQALELKKVNGGLKDELLRVKETVKKYETTESSALSDLDVLKKVTERFIERVKDLVKLPAVANKEKDSKSKDVAKKDKVEIDNDSSSMES</sequence>
<dbReference type="InterPro" id="IPR025224">
    <property type="entry name" value="CCAR1/CCAR2"/>
</dbReference>
<feature type="region of interest" description="Disordered" evidence="5">
    <location>
        <begin position="199"/>
        <end position="342"/>
    </location>
</feature>
<feature type="region of interest" description="Disordered" evidence="5">
    <location>
        <begin position="772"/>
        <end position="892"/>
    </location>
</feature>
<gene>
    <name evidence="7" type="ORF">AFUS01_LOCUS10187</name>
</gene>
<dbReference type="GO" id="GO:0006355">
    <property type="term" value="P:regulation of DNA-templated transcription"/>
    <property type="evidence" value="ECO:0007669"/>
    <property type="project" value="InterPro"/>
</dbReference>
<protein>
    <recommendedName>
        <fullName evidence="6">DBC1/CARP1 catalytically inactive NUDIX hydrolase domain-containing protein</fullName>
    </recommendedName>
</protein>
<dbReference type="EMBL" id="CAJVCH010075412">
    <property type="protein sequence ID" value="CAG7720935.1"/>
    <property type="molecule type" value="Genomic_DNA"/>
</dbReference>
<dbReference type="InterPro" id="IPR025954">
    <property type="entry name" value="DBC1/CARP1_inactive_NUDIX"/>
</dbReference>
<dbReference type="GO" id="GO:0005737">
    <property type="term" value="C:cytoplasm"/>
    <property type="evidence" value="ECO:0007669"/>
    <property type="project" value="UniProtKB-SubCell"/>
</dbReference>
<feature type="region of interest" description="Disordered" evidence="5">
    <location>
        <begin position="1543"/>
        <end position="1570"/>
    </location>
</feature>
<dbReference type="GO" id="GO:0005634">
    <property type="term" value="C:nucleus"/>
    <property type="evidence" value="ECO:0007669"/>
    <property type="project" value="TreeGrafter"/>
</dbReference>
<evidence type="ECO:0000256" key="1">
    <source>
        <dbReference type="ARBA" id="ARBA00004496"/>
    </source>
</evidence>
<comment type="caution">
    <text evidence="7">The sequence shown here is derived from an EMBL/GenBank/DDBJ whole genome shotgun (WGS) entry which is preliminary data.</text>
</comment>
<feature type="region of interest" description="Disordered" evidence="5">
    <location>
        <begin position="387"/>
        <end position="519"/>
    </location>
</feature>
<feature type="compositionally biased region" description="Pro residues" evidence="5">
    <location>
        <begin position="322"/>
        <end position="336"/>
    </location>
</feature>
<feature type="compositionally biased region" description="Basic and acidic residues" evidence="5">
    <location>
        <begin position="1543"/>
        <end position="1561"/>
    </location>
</feature>
<feature type="compositionally biased region" description="Basic and acidic residues" evidence="5">
    <location>
        <begin position="495"/>
        <end position="508"/>
    </location>
</feature>
<feature type="compositionally biased region" description="Polar residues" evidence="5">
    <location>
        <begin position="236"/>
        <end position="246"/>
    </location>
</feature>
<dbReference type="InterPro" id="IPR025223">
    <property type="entry name" value="S1-like_RNA-bd_dom"/>
</dbReference>
<evidence type="ECO:0000256" key="3">
    <source>
        <dbReference type="ARBA" id="ARBA00022553"/>
    </source>
</evidence>
<feature type="region of interest" description="Disordered" evidence="5">
    <location>
        <begin position="1090"/>
        <end position="1122"/>
    </location>
</feature>
<feature type="compositionally biased region" description="Polar residues" evidence="5">
    <location>
        <begin position="789"/>
        <end position="800"/>
    </location>
</feature>
<keyword evidence="8" id="KW-1185">Reference proteome</keyword>
<comment type="subcellular location">
    <subcellularLocation>
        <location evidence="1">Cytoplasm</location>
    </subcellularLocation>
</comment>
<dbReference type="InterPro" id="IPR045353">
    <property type="entry name" value="LAIKA"/>
</dbReference>
<dbReference type="Proteomes" id="UP000708208">
    <property type="component" value="Unassembled WGS sequence"/>
</dbReference>
<dbReference type="PANTHER" id="PTHR14304">
    <property type="entry name" value="CELL DIVISION CYCLE AND APOPTOSIS REGULATOR PROTEIN"/>
    <property type="match status" value="1"/>
</dbReference>
<evidence type="ECO:0000256" key="5">
    <source>
        <dbReference type="SAM" id="MobiDB-lite"/>
    </source>
</evidence>
<dbReference type="SMART" id="SM01122">
    <property type="entry name" value="DBC1"/>
    <property type="match status" value="1"/>
</dbReference>
<dbReference type="Pfam" id="PF14443">
    <property type="entry name" value="DBC1"/>
    <property type="match status" value="1"/>
</dbReference>
<evidence type="ECO:0000313" key="7">
    <source>
        <dbReference type="EMBL" id="CAG7720935.1"/>
    </source>
</evidence>
<evidence type="ECO:0000313" key="8">
    <source>
        <dbReference type="Proteomes" id="UP000708208"/>
    </source>
</evidence>
<feature type="compositionally biased region" description="Low complexity" evidence="5">
    <location>
        <begin position="219"/>
        <end position="235"/>
    </location>
</feature>
<keyword evidence="2" id="KW-0963">Cytoplasm</keyword>
<feature type="region of interest" description="Disordered" evidence="5">
    <location>
        <begin position="942"/>
        <end position="967"/>
    </location>
</feature>
<keyword evidence="4" id="KW-0175">Coiled coil</keyword>
<organism evidence="7 8">
    <name type="scientific">Allacma fusca</name>
    <dbReference type="NCBI Taxonomy" id="39272"/>
    <lineage>
        <taxon>Eukaryota</taxon>
        <taxon>Metazoa</taxon>
        <taxon>Ecdysozoa</taxon>
        <taxon>Arthropoda</taxon>
        <taxon>Hexapoda</taxon>
        <taxon>Collembola</taxon>
        <taxon>Symphypleona</taxon>
        <taxon>Sminthuridae</taxon>
        <taxon>Allacma</taxon>
    </lineage>
</organism>
<keyword evidence="3" id="KW-0597">Phosphoprotein</keyword>
<feature type="compositionally biased region" description="Polar residues" evidence="5">
    <location>
        <begin position="815"/>
        <end position="829"/>
    </location>
</feature>
<dbReference type="Pfam" id="PF14444">
    <property type="entry name" value="S1-like"/>
    <property type="match status" value="1"/>
</dbReference>
<dbReference type="PANTHER" id="PTHR14304:SF11">
    <property type="entry name" value="SAP DOMAIN-CONTAINING PROTEIN"/>
    <property type="match status" value="1"/>
</dbReference>
<name>A0A8J2JNP7_9HEXA</name>
<feature type="compositionally biased region" description="Basic and acidic residues" evidence="5">
    <location>
        <begin position="772"/>
        <end position="787"/>
    </location>
</feature>
<accession>A0A8J2JNP7</accession>
<evidence type="ECO:0000256" key="2">
    <source>
        <dbReference type="ARBA" id="ARBA00022490"/>
    </source>
</evidence>